<dbReference type="PaxDb" id="2850-Phatr43034"/>
<feature type="compositionally biased region" description="Low complexity" evidence="1">
    <location>
        <begin position="474"/>
        <end position="486"/>
    </location>
</feature>
<dbReference type="InterPro" id="IPR036915">
    <property type="entry name" value="Cyclin-like_sf"/>
</dbReference>
<dbReference type="PANTHER" id="PTHR10177">
    <property type="entry name" value="CYCLINS"/>
    <property type="match status" value="1"/>
</dbReference>
<evidence type="ECO:0000256" key="1">
    <source>
        <dbReference type="SAM" id="MobiDB-lite"/>
    </source>
</evidence>
<name>B7FQE4_PHATC</name>
<keyword evidence="4" id="KW-1185">Reference proteome</keyword>
<dbReference type="SUPFAM" id="SSF47954">
    <property type="entry name" value="Cyclin-like"/>
    <property type="match status" value="1"/>
</dbReference>
<accession>B7FQE4</accession>
<dbReference type="eggNOG" id="KOG0654">
    <property type="taxonomic scope" value="Eukaryota"/>
</dbReference>
<dbReference type="InterPro" id="IPR039361">
    <property type="entry name" value="Cyclin"/>
</dbReference>
<protein>
    <recommendedName>
        <fullName evidence="2">Cyclin N-terminal domain-containing protein</fullName>
    </recommendedName>
</protein>
<dbReference type="Pfam" id="PF00134">
    <property type="entry name" value="Cyclin_N"/>
    <property type="match status" value="1"/>
</dbReference>
<reference evidence="3 4" key="1">
    <citation type="journal article" date="2008" name="Nature">
        <title>The Phaeodactylum genome reveals the evolutionary history of diatom genomes.</title>
        <authorList>
            <person name="Bowler C."/>
            <person name="Allen A.E."/>
            <person name="Badger J.H."/>
            <person name="Grimwood J."/>
            <person name="Jabbari K."/>
            <person name="Kuo A."/>
            <person name="Maheswari U."/>
            <person name="Martens C."/>
            <person name="Maumus F."/>
            <person name="Otillar R.P."/>
            <person name="Rayko E."/>
            <person name="Salamov A."/>
            <person name="Vandepoele K."/>
            <person name="Beszteri B."/>
            <person name="Gruber A."/>
            <person name="Heijde M."/>
            <person name="Katinka M."/>
            <person name="Mock T."/>
            <person name="Valentin K."/>
            <person name="Verret F."/>
            <person name="Berges J.A."/>
            <person name="Brownlee C."/>
            <person name="Cadoret J.P."/>
            <person name="Chiovitti A."/>
            <person name="Choi C.J."/>
            <person name="Coesel S."/>
            <person name="De Martino A."/>
            <person name="Detter J.C."/>
            <person name="Durkin C."/>
            <person name="Falciatore A."/>
            <person name="Fournet J."/>
            <person name="Haruta M."/>
            <person name="Huysman M.J."/>
            <person name="Jenkins B.D."/>
            <person name="Jiroutova K."/>
            <person name="Jorgensen R.E."/>
            <person name="Joubert Y."/>
            <person name="Kaplan A."/>
            <person name="Kroger N."/>
            <person name="Kroth P.G."/>
            <person name="La Roche J."/>
            <person name="Lindquist E."/>
            <person name="Lommer M."/>
            <person name="Martin-Jezequel V."/>
            <person name="Lopez P.J."/>
            <person name="Lucas S."/>
            <person name="Mangogna M."/>
            <person name="McGinnis K."/>
            <person name="Medlin L.K."/>
            <person name="Montsant A."/>
            <person name="Oudot-Le Secq M.P."/>
            <person name="Napoli C."/>
            <person name="Obornik M."/>
            <person name="Parker M.S."/>
            <person name="Petit J.L."/>
            <person name="Porcel B.M."/>
            <person name="Poulsen N."/>
            <person name="Robison M."/>
            <person name="Rychlewski L."/>
            <person name="Rynearson T.A."/>
            <person name="Schmutz J."/>
            <person name="Shapiro H."/>
            <person name="Siaut M."/>
            <person name="Stanley M."/>
            <person name="Sussman M.R."/>
            <person name="Taylor A.R."/>
            <person name="Vardi A."/>
            <person name="von Dassow P."/>
            <person name="Vyverman W."/>
            <person name="Willis A."/>
            <person name="Wyrwicz L.S."/>
            <person name="Rokhsar D.S."/>
            <person name="Weissenbach J."/>
            <person name="Armbrust E.V."/>
            <person name="Green B.R."/>
            <person name="Van de Peer Y."/>
            <person name="Grigoriev I.V."/>
        </authorList>
    </citation>
    <scope>NUCLEOTIDE SEQUENCE [LARGE SCALE GENOMIC DNA]</scope>
    <source>
        <strain evidence="3 4">CCAP 1055/1</strain>
    </source>
</reference>
<dbReference type="HOGENOM" id="CLU_553756_0_0_1"/>
<dbReference type="GeneID" id="7196837"/>
<dbReference type="InParanoid" id="B7FQE4"/>
<dbReference type="EMBL" id="CM000605">
    <property type="protein sequence ID" value="EEC51851.1"/>
    <property type="molecule type" value="Genomic_DNA"/>
</dbReference>
<gene>
    <name evidence="3" type="primary">dsCYC4</name>
    <name evidence="3" type="ORF">PHATRDRAFT_43034</name>
</gene>
<dbReference type="Proteomes" id="UP000000759">
    <property type="component" value="Chromosome 1"/>
</dbReference>
<dbReference type="OrthoDB" id="5590282at2759"/>
<feature type="domain" description="Cyclin N-terminal" evidence="2">
    <location>
        <begin position="211"/>
        <end position="322"/>
    </location>
</feature>
<dbReference type="RefSeq" id="XP_002177388.1">
    <property type="nucleotide sequence ID" value="XM_002177352.1"/>
</dbReference>
<proteinExistence type="predicted"/>
<organism evidence="3 4">
    <name type="scientific">Phaeodactylum tricornutum (strain CCAP 1055/1)</name>
    <dbReference type="NCBI Taxonomy" id="556484"/>
    <lineage>
        <taxon>Eukaryota</taxon>
        <taxon>Sar</taxon>
        <taxon>Stramenopiles</taxon>
        <taxon>Ochrophyta</taxon>
        <taxon>Bacillariophyta</taxon>
        <taxon>Bacillariophyceae</taxon>
        <taxon>Bacillariophycidae</taxon>
        <taxon>Naviculales</taxon>
        <taxon>Phaeodactylaceae</taxon>
        <taxon>Phaeodactylum</taxon>
    </lineage>
</organism>
<sequence length="493" mass="55680">MTGPWEINFGEDHNSFLAASVDEISGRAKLGKSNKSQHQKNSHIFSAVSFLRRAVEFAPGAPSNFVRARSQTNSPLPERLFFSHSQHPIPLTTRPPGELWQIVPYGIQVSIFCRIRGNTTTGSTMMLKLTMNPRRRSKRHRSIPHRLRLPTNPTAMETGDDEEDREKDMLAENIGVIIKQEGAAKYSCVDYLSLTVWQQSVYQLMKKSKADPITHHANTMIDEYCREQIVEWSFRVVDYFRIDREVVALSMSFLDRFLATCRCDRTSFKLAATTTLHLAVKLLYPCKLADLGILSDLSRGEFDMHDVTEMESHILHALEWNLHPPTSAAFTSLFLDYFFATRAVHVSNADLDDIYDVSSFFCELAICDYFFVPTRASAISLSAILNSLEGMYGPDNRLSHAILEAALELQVCGSGLIDLSAARNRLWELYERSEECALHNDKPAQEDIRQHGSCTYIKKLSATASPVSVSKPCHSSTDFSRTSHSSALRNESW</sequence>
<dbReference type="InterPro" id="IPR006671">
    <property type="entry name" value="Cyclin_N"/>
</dbReference>
<dbReference type="STRING" id="556484.B7FQE4"/>
<evidence type="ECO:0000313" key="4">
    <source>
        <dbReference type="Proteomes" id="UP000000759"/>
    </source>
</evidence>
<dbReference type="FunFam" id="1.10.472.10:FF:000093">
    <property type="entry name" value="Predicted protein"/>
    <property type="match status" value="1"/>
</dbReference>
<dbReference type="AlphaFoldDB" id="B7FQE4"/>
<dbReference type="Gene3D" id="1.10.472.10">
    <property type="entry name" value="Cyclin-like"/>
    <property type="match status" value="2"/>
</dbReference>
<feature type="region of interest" description="Disordered" evidence="1">
    <location>
        <begin position="470"/>
        <end position="493"/>
    </location>
</feature>
<dbReference type="KEGG" id="pti:PHATRDRAFT_43034"/>
<reference evidence="4" key="2">
    <citation type="submission" date="2008-08" db="EMBL/GenBank/DDBJ databases">
        <authorList>
            <consortium name="Diatom Consortium"/>
            <person name="Grigoriev I."/>
            <person name="Grimwood J."/>
            <person name="Kuo A."/>
            <person name="Otillar R.P."/>
            <person name="Salamov A."/>
            <person name="Detter J.C."/>
            <person name="Lindquist E."/>
            <person name="Shapiro H."/>
            <person name="Lucas S."/>
            <person name="Glavina del Rio T."/>
            <person name="Pitluck S."/>
            <person name="Rokhsar D."/>
            <person name="Bowler C."/>
        </authorList>
    </citation>
    <scope>GENOME REANNOTATION</scope>
    <source>
        <strain evidence="4">CCAP 1055/1</strain>
    </source>
</reference>
<evidence type="ECO:0000259" key="2">
    <source>
        <dbReference type="Pfam" id="PF00134"/>
    </source>
</evidence>
<evidence type="ECO:0000313" key="3">
    <source>
        <dbReference type="EMBL" id="EEC51851.1"/>
    </source>
</evidence>